<keyword evidence="4" id="KW-1185">Reference proteome</keyword>
<dbReference type="InterPro" id="IPR028051">
    <property type="entry name" value="CheX-like_dom"/>
</dbReference>
<accession>A0A3R6AYR1</accession>
<evidence type="ECO:0000256" key="1">
    <source>
        <dbReference type="ARBA" id="ARBA00022500"/>
    </source>
</evidence>
<dbReference type="KEGG" id="gtl:EP073_09610"/>
<dbReference type="AlphaFoldDB" id="A0A3R6AYR1"/>
<evidence type="ECO:0000313" key="4">
    <source>
        <dbReference type="Proteomes" id="UP000287502"/>
    </source>
</evidence>
<dbReference type="Proteomes" id="UP000287502">
    <property type="component" value="Chromosome"/>
</dbReference>
<reference evidence="3 4" key="1">
    <citation type="submission" date="2019-01" db="EMBL/GenBank/DDBJ databases">
        <title>Geovibrio thiophilus DSM 11263, complete genome.</title>
        <authorList>
            <person name="Spring S."/>
            <person name="Bunk B."/>
            <person name="Sproer C."/>
        </authorList>
    </citation>
    <scope>NUCLEOTIDE SEQUENCE [LARGE SCALE GENOMIC DNA]</scope>
    <source>
        <strain evidence="3 4">DSM 11263</strain>
    </source>
</reference>
<evidence type="ECO:0000259" key="2">
    <source>
        <dbReference type="Pfam" id="PF13690"/>
    </source>
</evidence>
<gene>
    <name evidence="3" type="ORF">EP073_09610</name>
</gene>
<dbReference type="Gene3D" id="3.40.1550.10">
    <property type="entry name" value="CheC-like"/>
    <property type="match status" value="1"/>
</dbReference>
<protein>
    <recommendedName>
        <fullName evidence="2">Chemotaxis phosphatase CheX-like domain-containing protein</fullName>
    </recommendedName>
</protein>
<sequence>MMNVLNDDRKDALTEIMNISYGMATAIISDSIEAHANLHVPKIHIVGTEGLENYVNSKTSKKNNYFVSVQVFINKLDGESIFIIDDKSALQVAGIFMSDADETIENEDDIVSSIHELSNILTSACVGKIAELLELEVFFHPPAVDKQSGEKIAEYKNFENFSKIIVVETVLDFRQEKIHGLLIFLLKESSFEHLLIALDKYIEQYEI</sequence>
<dbReference type="GO" id="GO:0006935">
    <property type="term" value="P:chemotaxis"/>
    <property type="evidence" value="ECO:0007669"/>
    <property type="project" value="UniProtKB-KW"/>
</dbReference>
<evidence type="ECO:0000313" key="3">
    <source>
        <dbReference type="EMBL" id="QAR33647.1"/>
    </source>
</evidence>
<dbReference type="Pfam" id="PF13690">
    <property type="entry name" value="CheX"/>
    <property type="match status" value="1"/>
</dbReference>
<keyword evidence="1" id="KW-0145">Chemotaxis</keyword>
<proteinExistence type="predicted"/>
<dbReference type="InterPro" id="IPR028976">
    <property type="entry name" value="CheC-like_sf"/>
</dbReference>
<dbReference type="PANTHER" id="PTHR43484">
    <property type="match status" value="1"/>
</dbReference>
<dbReference type="OrthoDB" id="9812187at2"/>
<name>A0A3R6AYR1_9BACT</name>
<dbReference type="CDD" id="cd17910">
    <property type="entry name" value="CheC_ClassII"/>
    <property type="match status" value="1"/>
</dbReference>
<organism evidence="3 4">
    <name type="scientific">Geovibrio thiophilus</name>
    <dbReference type="NCBI Taxonomy" id="139438"/>
    <lineage>
        <taxon>Bacteria</taxon>
        <taxon>Pseudomonadati</taxon>
        <taxon>Deferribacterota</taxon>
        <taxon>Deferribacteres</taxon>
        <taxon>Deferribacterales</taxon>
        <taxon>Geovibrionaceae</taxon>
        <taxon>Geovibrio</taxon>
    </lineage>
</organism>
<dbReference type="SUPFAM" id="SSF103039">
    <property type="entry name" value="CheC-like"/>
    <property type="match status" value="1"/>
</dbReference>
<dbReference type="EMBL" id="CP035108">
    <property type="protein sequence ID" value="QAR33647.1"/>
    <property type="molecule type" value="Genomic_DNA"/>
</dbReference>
<dbReference type="RefSeq" id="WP_128466933.1">
    <property type="nucleotide sequence ID" value="NZ_CP035108.1"/>
</dbReference>
<dbReference type="InterPro" id="IPR051469">
    <property type="entry name" value="FliN/MopA/SpaO"/>
</dbReference>
<feature type="domain" description="Chemotaxis phosphatase CheX-like" evidence="2">
    <location>
        <begin position="72"/>
        <end position="160"/>
    </location>
</feature>
<dbReference type="PANTHER" id="PTHR43484:SF1">
    <property type="entry name" value="FLAGELLAR MOTOR SWITCH PROTEIN FLIN"/>
    <property type="match status" value="1"/>
</dbReference>